<reference evidence="1" key="2">
    <citation type="submission" date="2020-06" db="EMBL/GenBank/DDBJ databases">
        <title>Helianthus annuus Genome sequencing and assembly Release 2.</title>
        <authorList>
            <person name="Gouzy J."/>
            <person name="Langlade N."/>
            <person name="Munos S."/>
        </authorList>
    </citation>
    <scope>NUCLEOTIDE SEQUENCE</scope>
    <source>
        <tissue evidence="1">Leaves</tissue>
    </source>
</reference>
<evidence type="ECO:0000313" key="2">
    <source>
        <dbReference type="Proteomes" id="UP000215914"/>
    </source>
</evidence>
<reference evidence="1" key="1">
    <citation type="journal article" date="2017" name="Nature">
        <title>The sunflower genome provides insights into oil metabolism, flowering and Asterid evolution.</title>
        <authorList>
            <person name="Badouin H."/>
            <person name="Gouzy J."/>
            <person name="Grassa C.J."/>
            <person name="Murat F."/>
            <person name="Staton S.E."/>
            <person name="Cottret L."/>
            <person name="Lelandais-Briere C."/>
            <person name="Owens G.L."/>
            <person name="Carrere S."/>
            <person name="Mayjonade B."/>
            <person name="Legrand L."/>
            <person name="Gill N."/>
            <person name="Kane N.C."/>
            <person name="Bowers J.E."/>
            <person name="Hubner S."/>
            <person name="Bellec A."/>
            <person name="Berard A."/>
            <person name="Berges H."/>
            <person name="Blanchet N."/>
            <person name="Boniface M.C."/>
            <person name="Brunel D."/>
            <person name="Catrice O."/>
            <person name="Chaidir N."/>
            <person name="Claudel C."/>
            <person name="Donnadieu C."/>
            <person name="Faraut T."/>
            <person name="Fievet G."/>
            <person name="Helmstetter N."/>
            <person name="King M."/>
            <person name="Knapp S.J."/>
            <person name="Lai Z."/>
            <person name="Le Paslier M.C."/>
            <person name="Lippi Y."/>
            <person name="Lorenzon L."/>
            <person name="Mandel J.R."/>
            <person name="Marage G."/>
            <person name="Marchand G."/>
            <person name="Marquand E."/>
            <person name="Bret-Mestries E."/>
            <person name="Morien E."/>
            <person name="Nambeesan S."/>
            <person name="Nguyen T."/>
            <person name="Pegot-Espagnet P."/>
            <person name="Pouilly N."/>
            <person name="Raftis F."/>
            <person name="Sallet E."/>
            <person name="Schiex T."/>
            <person name="Thomas J."/>
            <person name="Vandecasteele C."/>
            <person name="Vares D."/>
            <person name="Vear F."/>
            <person name="Vautrin S."/>
            <person name="Crespi M."/>
            <person name="Mangin B."/>
            <person name="Burke J.M."/>
            <person name="Salse J."/>
            <person name="Munos S."/>
            <person name="Vincourt P."/>
            <person name="Rieseberg L.H."/>
            <person name="Langlade N.B."/>
        </authorList>
    </citation>
    <scope>NUCLEOTIDE SEQUENCE</scope>
    <source>
        <tissue evidence="1">Leaves</tissue>
    </source>
</reference>
<name>A0A9K3NUI1_HELAN</name>
<gene>
    <name evidence="1" type="ORF">HanXRQr2_Chr04g0185691</name>
</gene>
<sequence>MGVPTGAHTWSPGWSRCLHIGQTFKQTVFLELSLRFHEHYHH</sequence>
<comment type="caution">
    <text evidence="1">The sequence shown here is derived from an EMBL/GenBank/DDBJ whole genome shotgun (WGS) entry which is preliminary data.</text>
</comment>
<evidence type="ECO:0000313" key="1">
    <source>
        <dbReference type="EMBL" id="KAF5811808.1"/>
    </source>
</evidence>
<dbReference type="AlphaFoldDB" id="A0A9K3NUI1"/>
<dbReference type="EMBL" id="MNCJ02000319">
    <property type="protein sequence ID" value="KAF5811808.1"/>
    <property type="molecule type" value="Genomic_DNA"/>
</dbReference>
<proteinExistence type="predicted"/>
<protein>
    <submittedName>
        <fullName evidence="1">Uncharacterized protein</fullName>
    </submittedName>
</protein>
<dbReference type="Gramene" id="mRNA:HanXRQr2_Chr04g0185691">
    <property type="protein sequence ID" value="mRNA:HanXRQr2_Chr04g0185691"/>
    <property type="gene ID" value="HanXRQr2_Chr04g0185691"/>
</dbReference>
<dbReference type="Proteomes" id="UP000215914">
    <property type="component" value="Unassembled WGS sequence"/>
</dbReference>
<keyword evidence="2" id="KW-1185">Reference proteome</keyword>
<accession>A0A9K3NUI1</accession>
<organism evidence="1 2">
    <name type="scientific">Helianthus annuus</name>
    <name type="common">Common sunflower</name>
    <dbReference type="NCBI Taxonomy" id="4232"/>
    <lineage>
        <taxon>Eukaryota</taxon>
        <taxon>Viridiplantae</taxon>
        <taxon>Streptophyta</taxon>
        <taxon>Embryophyta</taxon>
        <taxon>Tracheophyta</taxon>
        <taxon>Spermatophyta</taxon>
        <taxon>Magnoliopsida</taxon>
        <taxon>eudicotyledons</taxon>
        <taxon>Gunneridae</taxon>
        <taxon>Pentapetalae</taxon>
        <taxon>asterids</taxon>
        <taxon>campanulids</taxon>
        <taxon>Asterales</taxon>
        <taxon>Asteraceae</taxon>
        <taxon>Asteroideae</taxon>
        <taxon>Heliantheae alliance</taxon>
        <taxon>Heliantheae</taxon>
        <taxon>Helianthus</taxon>
    </lineage>
</organism>